<evidence type="ECO:0000313" key="1">
    <source>
        <dbReference type="EMBL" id="KRZ73429.1"/>
    </source>
</evidence>
<reference evidence="1 2" key="1">
    <citation type="submission" date="2015-01" db="EMBL/GenBank/DDBJ databases">
        <title>Evolution of Trichinella species and genotypes.</title>
        <authorList>
            <person name="Korhonen P.K."/>
            <person name="Edoardo P."/>
            <person name="Giuseppe L.R."/>
            <person name="Gasser R.B."/>
        </authorList>
    </citation>
    <scope>NUCLEOTIDE SEQUENCE [LARGE SCALE GENOMIC DNA]</scope>
    <source>
        <strain evidence="1">ISS1980</strain>
    </source>
</reference>
<dbReference type="Proteomes" id="UP000054843">
    <property type="component" value="Unassembled WGS sequence"/>
</dbReference>
<accession>A0A0V1MPG4</accession>
<name>A0A0V1MPG4_9BILA</name>
<sequence length="65" mass="7384">MLAKACYQNGYFVVIRNLLPLQDLYMGLEKTAAHDLTGPASCRCAPINEHNWLCLCFEIILLLTR</sequence>
<protein>
    <submittedName>
        <fullName evidence="1">Uncharacterized protein</fullName>
    </submittedName>
</protein>
<gene>
    <name evidence="1" type="ORF">T10_4310</name>
</gene>
<dbReference type="AlphaFoldDB" id="A0A0V1MPG4"/>
<dbReference type="EMBL" id="JYDO01000064">
    <property type="protein sequence ID" value="KRZ73429.1"/>
    <property type="molecule type" value="Genomic_DNA"/>
</dbReference>
<comment type="caution">
    <text evidence="1">The sequence shown here is derived from an EMBL/GenBank/DDBJ whole genome shotgun (WGS) entry which is preliminary data.</text>
</comment>
<proteinExistence type="predicted"/>
<organism evidence="1 2">
    <name type="scientific">Trichinella papuae</name>
    <dbReference type="NCBI Taxonomy" id="268474"/>
    <lineage>
        <taxon>Eukaryota</taxon>
        <taxon>Metazoa</taxon>
        <taxon>Ecdysozoa</taxon>
        <taxon>Nematoda</taxon>
        <taxon>Enoplea</taxon>
        <taxon>Dorylaimia</taxon>
        <taxon>Trichinellida</taxon>
        <taxon>Trichinellidae</taxon>
        <taxon>Trichinella</taxon>
    </lineage>
</organism>
<evidence type="ECO:0000313" key="2">
    <source>
        <dbReference type="Proteomes" id="UP000054843"/>
    </source>
</evidence>
<keyword evidence="2" id="KW-1185">Reference proteome</keyword>